<name>A0A8H6YG21_9AGAR</name>
<evidence type="ECO:0008006" key="3">
    <source>
        <dbReference type="Google" id="ProtNLM"/>
    </source>
</evidence>
<sequence length="289" mass="32389">MSSDTTGTPLESPFRKHFNTNYVPTDADIECIRTHLVPHEAELARLEKLIHELTTQRDRVKNYIAPHKALISHPRRLPHDILEEIFLDCLPTHRNAVMSATEAPLLLGRICSAWRSFVFATPRLWASLHIPLAFVTRSETMTAAMVEWLERSAPLPLALSVTAGWDNPANEAVLNLLLGMCHRWGELHVSGMRSLDFFLLADVHAPSLTEVRIVFADGIAPHNAPDILSSSLFRSMKTGRISISGDQLDSLVPSTPFTWDHLTHLTLHWSDRAGRHLSSHSAYQLLEGV</sequence>
<gene>
    <name evidence="1" type="ORF">MVEN_00852400</name>
</gene>
<comment type="caution">
    <text evidence="1">The sequence shown here is derived from an EMBL/GenBank/DDBJ whole genome shotgun (WGS) entry which is preliminary data.</text>
</comment>
<dbReference type="OrthoDB" id="3221235at2759"/>
<keyword evidence="2" id="KW-1185">Reference proteome</keyword>
<evidence type="ECO:0000313" key="2">
    <source>
        <dbReference type="Proteomes" id="UP000620124"/>
    </source>
</evidence>
<reference evidence="1" key="1">
    <citation type="submission" date="2020-05" db="EMBL/GenBank/DDBJ databases">
        <title>Mycena genomes resolve the evolution of fungal bioluminescence.</title>
        <authorList>
            <person name="Tsai I.J."/>
        </authorList>
    </citation>
    <scope>NUCLEOTIDE SEQUENCE</scope>
    <source>
        <strain evidence="1">CCC161011</strain>
    </source>
</reference>
<accession>A0A8H6YG21</accession>
<dbReference type="AlphaFoldDB" id="A0A8H6YG21"/>
<protein>
    <recommendedName>
        <fullName evidence="3">F-box domain-containing protein</fullName>
    </recommendedName>
</protein>
<organism evidence="1 2">
    <name type="scientific">Mycena venus</name>
    <dbReference type="NCBI Taxonomy" id="2733690"/>
    <lineage>
        <taxon>Eukaryota</taxon>
        <taxon>Fungi</taxon>
        <taxon>Dikarya</taxon>
        <taxon>Basidiomycota</taxon>
        <taxon>Agaricomycotina</taxon>
        <taxon>Agaricomycetes</taxon>
        <taxon>Agaricomycetidae</taxon>
        <taxon>Agaricales</taxon>
        <taxon>Marasmiineae</taxon>
        <taxon>Mycenaceae</taxon>
        <taxon>Mycena</taxon>
    </lineage>
</organism>
<evidence type="ECO:0000313" key="1">
    <source>
        <dbReference type="EMBL" id="KAF7358051.1"/>
    </source>
</evidence>
<dbReference type="EMBL" id="JACAZI010000006">
    <property type="protein sequence ID" value="KAF7358051.1"/>
    <property type="molecule type" value="Genomic_DNA"/>
</dbReference>
<proteinExistence type="predicted"/>
<dbReference type="Proteomes" id="UP000620124">
    <property type="component" value="Unassembled WGS sequence"/>
</dbReference>